<dbReference type="CDD" id="cd00190">
    <property type="entry name" value="Tryp_SPc"/>
    <property type="match status" value="1"/>
</dbReference>
<evidence type="ECO:0000259" key="1">
    <source>
        <dbReference type="PROSITE" id="PS50240"/>
    </source>
</evidence>
<dbReference type="PROSITE" id="PS50240">
    <property type="entry name" value="TRYPSIN_DOM"/>
    <property type="match status" value="1"/>
</dbReference>
<dbReference type="InterPro" id="IPR031986">
    <property type="entry name" value="GD_N"/>
</dbReference>
<keyword evidence="3" id="KW-1185">Reference proteome</keyword>
<dbReference type="PANTHER" id="PTHR24260:SF143">
    <property type="entry name" value="SERINE PROTEASE GD-LIKE PROTEIN"/>
    <property type="match status" value="1"/>
</dbReference>
<dbReference type="Pfam" id="PF16030">
    <property type="entry name" value="GD_N"/>
    <property type="match status" value="1"/>
</dbReference>
<evidence type="ECO:0000313" key="3">
    <source>
        <dbReference type="Proteomes" id="UP000691718"/>
    </source>
</evidence>
<dbReference type="GO" id="GO:0006508">
    <property type="term" value="P:proteolysis"/>
    <property type="evidence" value="ECO:0007669"/>
    <property type="project" value="InterPro"/>
</dbReference>
<sequence length="416" mass="46261">MDYVGSIEPYGRERAIQEYNRGMPITYRVNFPLSSPLPKLTALYVNDNILCFAHPDTPASNEYLTTITLGHTLFIKSGANLIYQMQHNISATQTNYVNNVGNGFETPSSYVDQTTFKTTHYYATHFVRPESNIINSVNRPQSQFYPEEVTFSDPPRRWPSHQLQPQQIQSQHEAMTWPGPVTGVAGNSYPKAPLSGTDIPEFEDPSIVQCGKAKRGVALIWHGQSYSRGEWPWLVAIYQNKDRTLSFVCSGTLVSDKHVITDDIALFTLEQSVQFNNNIKPACLWGGNPDLNRIVGQTGVVTGWGDNEIGKGGHGEPRMIRLPIVSTTDCRASKLDFHKLTSDTTLCAGNRDGSGPCSGDSGGGLFVLDDGRWKLRGIVSLALSATSADKRCNLDEYIVFTDAAKYLSWIKKYMQF</sequence>
<dbReference type="SMART" id="SM00020">
    <property type="entry name" value="Tryp_SPc"/>
    <property type="match status" value="1"/>
</dbReference>
<evidence type="ECO:0000313" key="2">
    <source>
        <dbReference type="EMBL" id="CAG5047640.1"/>
    </source>
</evidence>
<dbReference type="AlphaFoldDB" id="A0A8S3Y047"/>
<comment type="caution">
    <text evidence="2">The sequence shown here is derived from an EMBL/GenBank/DDBJ whole genome shotgun (WGS) entry which is preliminary data.</text>
</comment>
<name>A0A8S3Y047_PARAO</name>
<dbReference type="Pfam" id="PF00089">
    <property type="entry name" value="Trypsin"/>
    <property type="match status" value="1"/>
</dbReference>
<reference evidence="2" key="1">
    <citation type="submission" date="2021-04" db="EMBL/GenBank/DDBJ databases">
        <authorList>
            <person name="Tunstrom K."/>
        </authorList>
    </citation>
    <scope>NUCLEOTIDE SEQUENCE</scope>
</reference>
<dbReference type="InterPro" id="IPR001254">
    <property type="entry name" value="Trypsin_dom"/>
</dbReference>
<dbReference type="Proteomes" id="UP000691718">
    <property type="component" value="Unassembled WGS sequence"/>
</dbReference>
<feature type="domain" description="Peptidase S1" evidence="1">
    <location>
        <begin position="220"/>
        <end position="415"/>
    </location>
</feature>
<proteinExistence type="predicted"/>
<gene>
    <name evidence="2" type="ORF">PAPOLLO_LOCUS24012</name>
</gene>
<dbReference type="InterPro" id="IPR051333">
    <property type="entry name" value="CLIP_Serine_Protease"/>
</dbReference>
<organism evidence="2 3">
    <name type="scientific">Parnassius apollo</name>
    <name type="common">Apollo butterfly</name>
    <name type="synonym">Papilio apollo</name>
    <dbReference type="NCBI Taxonomy" id="110799"/>
    <lineage>
        <taxon>Eukaryota</taxon>
        <taxon>Metazoa</taxon>
        <taxon>Ecdysozoa</taxon>
        <taxon>Arthropoda</taxon>
        <taxon>Hexapoda</taxon>
        <taxon>Insecta</taxon>
        <taxon>Pterygota</taxon>
        <taxon>Neoptera</taxon>
        <taxon>Endopterygota</taxon>
        <taxon>Lepidoptera</taxon>
        <taxon>Glossata</taxon>
        <taxon>Ditrysia</taxon>
        <taxon>Papilionoidea</taxon>
        <taxon>Papilionidae</taxon>
        <taxon>Parnassiinae</taxon>
        <taxon>Parnassini</taxon>
        <taxon>Parnassius</taxon>
        <taxon>Parnassius</taxon>
    </lineage>
</organism>
<dbReference type="OrthoDB" id="238681at2759"/>
<dbReference type="PANTHER" id="PTHR24260">
    <property type="match status" value="1"/>
</dbReference>
<protein>
    <submittedName>
        <fullName evidence="2">(apollo) hypothetical protein</fullName>
    </submittedName>
</protein>
<accession>A0A8S3Y047</accession>
<dbReference type="GO" id="GO:0004252">
    <property type="term" value="F:serine-type endopeptidase activity"/>
    <property type="evidence" value="ECO:0007669"/>
    <property type="project" value="InterPro"/>
</dbReference>
<dbReference type="EMBL" id="CAJQZP010001449">
    <property type="protein sequence ID" value="CAG5047640.1"/>
    <property type="molecule type" value="Genomic_DNA"/>
</dbReference>